<organism evidence="3 4">
    <name type="scientific">Gloeocapsopsis crepidinum LEGE 06123</name>
    <dbReference type="NCBI Taxonomy" id="588587"/>
    <lineage>
        <taxon>Bacteria</taxon>
        <taxon>Bacillati</taxon>
        <taxon>Cyanobacteriota</taxon>
        <taxon>Cyanophyceae</taxon>
        <taxon>Oscillatoriophycideae</taxon>
        <taxon>Chroococcales</taxon>
        <taxon>Chroococcaceae</taxon>
        <taxon>Gloeocapsopsis</taxon>
    </lineage>
</organism>
<evidence type="ECO:0000313" key="4">
    <source>
        <dbReference type="Proteomes" id="UP000651156"/>
    </source>
</evidence>
<evidence type="ECO:0000256" key="1">
    <source>
        <dbReference type="SAM" id="MobiDB-lite"/>
    </source>
</evidence>
<comment type="caution">
    <text evidence="3">The sequence shown here is derived from an EMBL/GenBank/DDBJ whole genome shotgun (WGS) entry which is preliminary data.</text>
</comment>
<sequence>MNGNIIISWNNIYLEAVRRLGGAPGPLSRMGAMMHIAMFDAINILCDGSYEQYTKSNIEKIEGADPIMSAAYAARKVLLETIEELIKQTVKNQGGVPSPFAAYQVNTGFDADSFLRDCMTPFNMPLSAANCDPSRQFGEAVAKAILTERENDGSQNPPPSPMLCNGSSNRNTDTVPKCFGYEAGDWRETGSGPAVTPQWGRVKSMGRWDRDRIDEFLPTTALNIKEFDTYEKLLKSRDYVGQFDEVRRLGEAHSTERTREETEIAFFWANDLDGTYKPPGQLYVITQTVAKQEGTIEDLLETARLFALVGIAMADAAIVAWYVKYLFPNEECPIRLWRPESAIREADRDRNRNTLLDPNWQPLSAMVDGTRFSPAFPAYISGHATFGAAHATMMRLYYGRDSIAFTATTEDPHALRDENGIKLTRRFTSFTEAARENGRSRVYLGVHYQWDAEGGFESGSKVAEYAFNSVLKQQAEHYQTSTSVTAKTTNEPVTV</sequence>
<dbReference type="EMBL" id="JADEWN010000002">
    <property type="protein sequence ID" value="MBE9189065.1"/>
    <property type="molecule type" value="Genomic_DNA"/>
</dbReference>
<dbReference type="SUPFAM" id="SSF48317">
    <property type="entry name" value="Acid phosphatase/Vanadium-dependent haloperoxidase"/>
    <property type="match status" value="1"/>
</dbReference>
<dbReference type="InterPro" id="IPR036938">
    <property type="entry name" value="PAP2/HPO_sf"/>
</dbReference>
<proteinExistence type="predicted"/>
<dbReference type="Gene3D" id="1.10.606.20">
    <property type="match status" value="1"/>
</dbReference>
<gene>
    <name evidence="3" type="ORF">IQ230_01515</name>
</gene>
<name>A0ABR9UM20_9CHRO</name>
<dbReference type="PANTHER" id="PTHR34599:SF1">
    <property type="entry name" value="PHOSPHATIDIC ACID PHOSPHATASE TYPE 2_HALOPEROXIDASE DOMAIN-CONTAINING PROTEIN"/>
    <property type="match status" value="1"/>
</dbReference>
<accession>A0ABR9UM20</accession>
<dbReference type="Pfam" id="PF01569">
    <property type="entry name" value="PAP2"/>
    <property type="match status" value="1"/>
</dbReference>
<dbReference type="InterPro" id="IPR000326">
    <property type="entry name" value="PAP2/HPO"/>
</dbReference>
<dbReference type="CDD" id="cd03398">
    <property type="entry name" value="PAP2_haloperoxidase"/>
    <property type="match status" value="1"/>
</dbReference>
<feature type="region of interest" description="Disordered" evidence="1">
    <location>
        <begin position="149"/>
        <end position="169"/>
    </location>
</feature>
<dbReference type="InterPro" id="IPR052559">
    <property type="entry name" value="V-haloperoxidase"/>
</dbReference>
<reference evidence="3 4" key="1">
    <citation type="submission" date="2020-10" db="EMBL/GenBank/DDBJ databases">
        <authorList>
            <person name="Castelo-Branco R."/>
            <person name="Eusebio N."/>
            <person name="Adriana R."/>
            <person name="Vieira A."/>
            <person name="Brugerolle De Fraissinette N."/>
            <person name="Rezende De Castro R."/>
            <person name="Schneider M.P."/>
            <person name="Vasconcelos V."/>
            <person name="Leao P.N."/>
        </authorList>
    </citation>
    <scope>NUCLEOTIDE SEQUENCE [LARGE SCALE GENOMIC DNA]</scope>
    <source>
        <strain evidence="3 4">LEGE 06123</strain>
    </source>
</reference>
<evidence type="ECO:0000259" key="2">
    <source>
        <dbReference type="Pfam" id="PF01569"/>
    </source>
</evidence>
<dbReference type="PANTHER" id="PTHR34599">
    <property type="entry name" value="PEROXIDASE-RELATED"/>
    <property type="match status" value="1"/>
</dbReference>
<dbReference type="Proteomes" id="UP000651156">
    <property type="component" value="Unassembled WGS sequence"/>
</dbReference>
<evidence type="ECO:0000313" key="3">
    <source>
        <dbReference type="EMBL" id="MBE9189065.1"/>
    </source>
</evidence>
<protein>
    <submittedName>
        <fullName evidence="3">Vanadium-dependent haloperoxidase</fullName>
    </submittedName>
</protein>
<keyword evidence="4" id="KW-1185">Reference proteome</keyword>
<feature type="domain" description="Phosphatidic acid phosphatase type 2/haloperoxidase" evidence="2">
    <location>
        <begin position="358"/>
        <end position="456"/>
    </location>
</feature>